<keyword evidence="1" id="KW-0732">Signal</keyword>
<evidence type="ECO:0000313" key="3">
    <source>
        <dbReference type="Proteomes" id="UP001172159"/>
    </source>
</evidence>
<accession>A0AA40B2V3</accession>
<evidence type="ECO:0000313" key="2">
    <source>
        <dbReference type="EMBL" id="KAK0726614.1"/>
    </source>
</evidence>
<dbReference type="AlphaFoldDB" id="A0AA40B2V3"/>
<proteinExistence type="predicted"/>
<reference evidence="2" key="1">
    <citation type="submission" date="2023-06" db="EMBL/GenBank/DDBJ databases">
        <title>Genome-scale phylogeny and comparative genomics of the fungal order Sordariales.</title>
        <authorList>
            <consortium name="Lawrence Berkeley National Laboratory"/>
            <person name="Hensen N."/>
            <person name="Bonometti L."/>
            <person name="Westerberg I."/>
            <person name="Brannstrom I.O."/>
            <person name="Guillou S."/>
            <person name="Cros-Aarteil S."/>
            <person name="Calhoun S."/>
            <person name="Haridas S."/>
            <person name="Kuo A."/>
            <person name="Mondo S."/>
            <person name="Pangilinan J."/>
            <person name="Riley R."/>
            <person name="Labutti K."/>
            <person name="Andreopoulos B."/>
            <person name="Lipzen A."/>
            <person name="Chen C."/>
            <person name="Yanf M."/>
            <person name="Daum C."/>
            <person name="Ng V."/>
            <person name="Clum A."/>
            <person name="Steindorff A."/>
            <person name="Ohm R."/>
            <person name="Martin F."/>
            <person name="Silar P."/>
            <person name="Natvig D."/>
            <person name="Lalanne C."/>
            <person name="Gautier V."/>
            <person name="Ament-Velasquez S.L."/>
            <person name="Kruys A."/>
            <person name="Hutchinson M.I."/>
            <person name="Powell A.J."/>
            <person name="Barry K."/>
            <person name="Miller A.N."/>
            <person name="Grigoriev I.V."/>
            <person name="Debuchy R."/>
            <person name="Gladieux P."/>
            <person name="Thoren M.H."/>
            <person name="Johannesson H."/>
        </authorList>
    </citation>
    <scope>NUCLEOTIDE SEQUENCE</scope>
    <source>
        <strain evidence="2">CBS 540.89</strain>
    </source>
</reference>
<name>A0AA40B2V3_9PEZI</name>
<comment type="caution">
    <text evidence="2">The sequence shown here is derived from an EMBL/GenBank/DDBJ whole genome shotgun (WGS) entry which is preliminary data.</text>
</comment>
<protein>
    <submittedName>
        <fullName evidence="2">Uncharacterized protein</fullName>
    </submittedName>
</protein>
<dbReference type="EMBL" id="JAUKTV010000010">
    <property type="protein sequence ID" value="KAK0726614.1"/>
    <property type="molecule type" value="Genomic_DNA"/>
</dbReference>
<keyword evidence="3" id="KW-1185">Reference proteome</keyword>
<gene>
    <name evidence="2" type="ORF">B0T21DRAFT_453210</name>
</gene>
<feature type="signal peptide" evidence="1">
    <location>
        <begin position="1"/>
        <end position="16"/>
    </location>
</feature>
<dbReference type="Proteomes" id="UP001172159">
    <property type="component" value="Unassembled WGS sequence"/>
</dbReference>
<sequence>MKTIIALTSFLAAVNALAIAPSYKGQPELQERDMHSGKTDIGPTVDNTIIRGECVTSNDSNAPRKYQDAQTAKVDELMDPLDRGPGRGGKRIPTVDLMDLLSQWHSSEKSKTEKLWEDFKVKPVQQDPECPFKHNNFIYHVSLPPALVSDHSDGVGTSRPGCVAIPKGIKELIVLLSNSKAEGTSTATRVENEVAIIPNACFGCSQILRTKRCASHLRLGKRFWRVSSGVDLSGVHTRSTGRGRF</sequence>
<evidence type="ECO:0000256" key="1">
    <source>
        <dbReference type="SAM" id="SignalP"/>
    </source>
</evidence>
<organism evidence="2 3">
    <name type="scientific">Apiosordaria backusii</name>
    <dbReference type="NCBI Taxonomy" id="314023"/>
    <lineage>
        <taxon>Eukaryota</taxon>
        <taxon>Fungi</taxon>
        <taxon>Dikarya</taxon>
        <taxon>Ascomycota</taxon>
        <taxon>Pezizomycotina</taxon>
        <taxon>Sordariomycetes</taxon>
        <taxon>Sordariomycetidae</taxon>
        <taxon>Sordariales</taxon>
        <taxon>Lasiosphaeriaceae</taxon>
        <taxon>Apiosordaria</taxon>
    </lineage>
</organism>
<feature type="chain" id="PRO_5041378111" evidence="1">
    <location>
        <begin position="17"/>
        <end position="245"/>
    </location>
</feature>